<dbReference type="EMBL" id="BAAAGU010000002">
    <property type="protein sequence ID" value="GAA0630936.1"/>
    <property type="molecule type" value="Genomic_DNA"/>
</dbReference>
<protein>
    <submittedName>
        <fullName evidence="1">Uncharacterized protein</fullName>
    </submittedName>
</protein>
<accession>A0ABN1H8H6</accession>
<dbReference type="InterPro" id="IPR036291">
    <property type="entry name" value="NAD(P)-bd_dom_sf"/>
</dbReference>
<evidence type="ECO:0000313" key="2">
    <source>
        <dbReference type="Proteomes" id="UP001500724"/>
    </source>
</evidence>
<reference evidence="1 2" key="1">
    <citation type="journal article" date="2019" name="Int. J. Syst. Evol. Microbiol.">
        <title>The Global Catalogue of Microorganisms (GCM) 10K type strain sequencing project: providing services to taxonomists for standard genome sequencing and annotation.</title>
        <authorList>
            <consortium name="The Broad Institute Genomics Platform"/>
            <consortium name="The Broad Institute Genome Sequencing Center for Infectious Disease"/>
            <person name="Wu L."/>
            <person name="Ma J."/>
        </authorList>
    </citation>
    <scope>NUCLEOTIDE SEQUENCE [LARGE SCALE GENOMIC DNA]</scope>
    <source>
        <strain evidence="1 2">JCM 10367</strain>
    </source>
</reference>
<dbReference type="Proteomes" id="UP001500724">
    <property type="component" value="Unassembled WGS sequence"/>
</dbReference>
<evidence type="ECO:0000313" key="1">
    <source>
        <dbReference type="EMBL" id="GAA0630936.1"/>
    </source>
</evidence>
<dbReference type="Gene3D" id="3.40.50.720">
    <property type="entry name" value="NAD(P)-binding Rossmann-like Domain"/>
    <property type="match status" value="1"/>
</dbReference>
<keyword evidence="2" id="KW-1185">Reference proteome</keyword>
<proteinExistence type="predicted"/>
<gene>
    <name evidence="1" type="ORF">GCM10009535_03000</name>
</gene>
<comment type="caution">
    <text evidence="1">The sequence shown here is derived from an EMBL/GenBank/DDBJ whole genome shotgun (WGS) entry which is preliminary data.</text>
</comment>
<dbReference type="SUPFAM" id="SSF51735">
    <property type="entry name" value="NAD(P)-binding Rossmann-fold domains"/>
    <property type="match status" value="1"/>
</dbReference>
<sequence>MPPDPGRWDGGMKTRTNVTTDLTGKAALVTGGGRGIGAEFAVDGGHAA</sequence>
<organism evidence="1 2">
    <name type="scientific">Streptomyces thermocarboxydovorans</name>
    <dbReference type="NCBI Taxonomy" id="59298"/>
    <lineage>
        <taxon>Bacteria</taxon>
        <taxon>Bacillati</taxon>
        <taxon>Actinomycetota</taxon>
        <taxon>Actinomycetes</taxon>
        <taxon>Kitasatosporales</taxon>
        <taxon>Streptomycetaceae</taxon>
        <taxon>Streptomyces</taxon>
    </lineage>
</organism>
<name>A0ABN1H8H6_9ACTN</name>